<dbReference type="STRING" id="1045558.SAMN05216175_106153"/>
<dbReference type="Gene3D" id="1.25.40.10">
    <property type="entry name" value="Tetratricopeptide repeat domain"/>
    <property type="match status" value="1"/>
</dbReference>
<sequence precursor="true">MRLIHFILCAAMLSGSPLSGADNNLPVIADTTSSIISLEKEHRVGQAWARTLRGSAPLLNDPITYSYLNDLLWQLTAHSQLQDKRLDLIVLDNPTLNAFAVPGGIVGIHGGLLLSAEKEDELASVIAHELAHLSQRHFAAQLEESRRNRPFTMAAMLASILIAAADSQAGMAAITTSIAAQQSSSLAFSRLNEQEADRIGMQNLAEADIDPNAMPRMFSRMQQSQRFQGSRPPEFLLTHPVTESRIADSLNRASQLPTPSTSRTSLDFDLTRTRMVVHFSSNPQKALNHYRSATKSTQQPLDYYGLAVAAIRMNQFKLAENALKKLPASWRQHLFVKLTEAELQLAAEAWLTASKQLEELNSLFPDHYAVEQLLAKAYMGAEQPDKAISILNRLKKDYPTDTNAWYLLSEALGQAGKAVAVHQARVEYFLLTGQIDKALQQIIYAHRESGLTSSDKARLIQLEIDTKRVRDEMKMDF</sequence>
<name>A0A1I2RJT8_9GAMM</name>
<evidence type="ECO:0000256" key="5">
    <source>
        <dbReference type="ARBA" id="ARBA00022801"/>
    </source>
</evidence>
<evidence type="ECO:0000256" key="2">
    <source>
        <dbReference type="ARBA" id="ARBA00022723"/>
    </source>
</evidence>
<organism evidence="10 11">
    <name type="scientific">Neptunomonas qingdaonensis</name>
    <dbReference type="NCBI Taxonomy" id="1045558"/>
    <lineage>
        <taxon>Bacteria</taxon>
        <taxon>Pseudomonadati</taxon>
        <taxon>Pseudomonadota</taxon>
        <taxon>Gammaproteobacteria</taxon>
        <taxon>Oceanospirillales</taxon>
        <taxon>Oceanospirillaceae</taxon>
        <taxon>Neptunomonas</taxon>
    </lineage>
</organism>
<dbReference type="GO" id="GO:0042597">
    <property type="term" value="C:periplasmic space"/>
    <property type="evidence" value="ECO:0007669"/>
    <property type="project" value="UniProtKB-SubCell"/>
</dbReference>
<keyword evidence="5 8" id="KW-0378">Hydrolase</keyword>
<feature type="signal peptide" evidence="8">
    <location>
        <begin position="1"/>
        <end position="21"/>
    </location>
</feature>
<feature type="domain" description="Peptidase M48" evidence="9">
    <location>
        <begin position="67"/>
        <end position="248"/>
    </location>
</feature>
<evidence type="ECO:0000313" key="10">
    <source>
        <dbReference type="EMBL" id="SFG40818.1"/>
    </source>
</evidence>
<feature type="chain" id="PRO_5011803343" description="Putative beta-barrel assembly-enhancing protease" evidence="8">
    <location>
        <begin position="22"/>
        <end position="477"/>
    </location>
</feature>
<dbReference type="Gene3D" id="3.30.2010.10">
    <property type="entry name" value="Metalloproteases ('zincins'), catalytic domain"/>
    <property type="match status" value="1"/>
</dbReference>
<protein>
    <recommendedName>
        <fullName evidence="8">Putative beta-barrel assembly-enhancing protease</fullName>
        <ecNumber evidence="8">3.4.-.-</ecNumber>
    </recommendedName>
</protein>
<dbReference type="CDD" id="cd07324">
    <property type="entry name" value="M48C_Oma1-like"/>
    <property type="match status" value="1"/>
</dbReference>
<proteinExistence type="inferred from homology"/>
<keyword evidence="7 8" id="KW-0482">Metalloprotease</keyword>
<dbReference type="AlphaFoldDB" id="A0A1I2RJT8"/>
<reference evidence="11" key="1">
    <citation type="submission" date="2016-10" db="EMBL/GenBank/DDBJ databases">
        <authorList>
            <person name="Varghese N."/>
            <person name="Submissions S."/>
        </authorList>
    </citation>
    <scope>NUCLEOTIDE SEQUENCE [LARGE SCALE GENOMIC DNA]</scope>
    <source>
        <strain evidence="11">CGMCC 1.10971</strain>
    </source>
</reference>
<dbReference type="InterPro" id="IPR011990">
    <property type="entry name" value="TPR-like_helical_dom_sf"/>
</dbReference>
<keyword evidence="4 8" id="KW-0574">Periplasm</keyword>
<dbReference type="OrthoDB" id="9810445at2"/>
<dbReference type="RefSeq" id="WP_090727882.1">
    <property type="nucleotide sequence ID" value="NZ_FOOU01000006.1"/>
</dbReference>
<dbReference type="SUPFAM" id="SSF48452">
    <property type="entry name" value="TPR-like"/>
    <property type="match status" value="1"/>
</dbReference>
<feature type="binding site" evidence="8">
    <location>
        <position position="132"/>
    </location>
    <ligand>
        <name>Zn(2+)</name>
        <dbReference type="ChEBI" id="CHEBI:29105"/>
        <note>catalytic</note>
    </ligand>
</feature>
<dbReference type="GO" id="GO:0004222">
    <property type="term" value="F:metalloendopeptidase activity"/>
    <property type="evidence" value="ECO:0007669"/>
    <property type="project" value="InterPro"/>
</dbReference>
<keyword evidence="3 8" id="KW-0732">Signal</keyword>
<dbReference type="InterPro" id="IPR030873">
    <property type="entry name" value="Protease_BepA"/>
</dbReference>
<evidence type="ECO:0000313" key="11">
    <source>
        <dbReference type="Proteomes" id="UP000198623"/>
    </source>
</evidence>
<comment type="subcellular location">
    <subcellularLocation>
        <location evidence="8">Periplasm</location>
    </subcellularLocation>
</comment>
<keyword evidence="1 8" id="KW-0645">Protease</keyword>
<dbReference type="InterPro" id="IPR051156">
    <property type="entry name" value="Mito/Outer_Membr_Metalloprot"/>
</dbReference>
<evidence type="ECO:0000256" key="3">
    <source>
        <dbReference type="ARBA" id="ARBA00022729"/>
    </source>
</evidence>
<feature type="active site" description="Proton donor" evidence="8">
    <location>
        <position position="197"/>
    </location>
</feature>
<comment type="function">
    <text evidence="8">Functions as both a chaperone and a metalloprotease. Maintains the integrity of the outer membrane by promoting either the assembly or the elimination of outer membrane proteins, depending on their folding state.</text>
</comment>
<keyword evidence="2 8" id="KW-0479">Metal-binding</keyword>
<dbReference type="GO" id="GO:0008270">
    <property type="term" value="F:zinc ion binding"/>
    <property type="evidence" value="ECO:0007669"/>
    <property type="project" value="UniProtKB-UniRule"/>
</dbReference>
<keyword evidence="11" id="KW-1185">Reference proteome</keyword>
<dbReference type="EC" id="3.4.-.-" evidence="8"/>
<dbReference type="GO" id="GO:0051603">
    <property type="term" value="P:proteolysis involved in protein catabolic process"/>
    <property type="evidence" value="ECO:0007669"/>
    <property type="project" value="TreeGrafter"/>
</dbReference>
<dbReference type="Pfam" id="PF14559">
    <property type="entry name" value="TPR_19"/>
    <property type="match status" value="1"/>
</dbReference>
<feature type="active site" evidence="8">
    <location>
        <position position="129"/>
    </location>
</feature>
<dbReference type="Proteomes" id="UP000198623">
    <property type="component" value="Unassembled WGS sequence"/>
</dbReference>
<dbReference type="InterPro" id="IPR001915">
    <property type="entry name" value="Peptidase_M48"/>
</dbReference>
<feature type="binding site" evidence="8">
    <location>
        <position position="193"/>
    </location>
    <ligand>
        <name>Zn(2+)</name>
        <dbReference type="ChEBI" id="CHEBI:29105"/>
        <note>catalytic</note>
    </ligand>
</feature>
<keyword evidence="6 8" id="KW-0862">Zinc</keyword>
<dbReference type="PANTHER" id="PTHR22726">
    <property type="entry name" value="METALLOENDOPEPTIDASE OMA1"/>
    <property type="match status" value="1"/>
</dbReference>
<feature type="binding site" evidence="8">
    <location>
        <position position="128"/>
    </location>
    <ligand>
        <name>Zn(2+)</name>
        <dbReference type="ChEBI" id="CHEBI:29105"/>
        <note>catalytic</note>
    </ligand>
</feature>
<dbReference type="GO" id="GO:0016020">
    <property type="term" value="C:membrane"/>
    <property type="evidence" value="ECO:0007669"/>
    <property type="project" value="InterPro"/>
</dbReference>
<evidence type="ECO:0000259" key="9">
    <source>
        <dbReference type="Pfam" id="PF01435"/>
    </source>
</evidence>
<dbReference type="Pfam" id="PF01435">
    <property type="entry name" value="Peptidase_M48"/>
    <property type="match status" value="1"/>
</dbReference>
<evidence type="ECO:0000256" key="7">
    <source>
        <dbReference type="ARBA" id="ARBA00023049"/>
    </source>
</evidence>
<evidence type="ECO:0000256" key="8">
    <source>
        <dbReference type="HAMAP-Rule" id="MF_00997"/>
    </source>
</evidence>
<dbReference type="PANTHER" id="PTHR22726:SF1">
    <property type="entry name" value="METALLOENDOPEPTIDASE OMA1, MITOCHONDRIAL"/>
    <property type="match status" value="1"/>
</dbReference>
<comment type="cofactor">
    <cofactor evidence="8">
        <name>Zn(2+)</name>
        <dbReference type="ChEBI" id="CHEBI:29105"/>
    </cofactor>
    <text evidence="8">Binds 1 zinc ion per subunit.</text>
</comment>
<evidence type="ECO:0000256" key="6">
    <source>
        <dbReference type="ARBA" id="ARBA00022833"/>
    </source>
</evidence>
<dbReference type="EMBL" id="FOOU01000006">
    <property type="protein sequence ID" value="SFG40818.1"/>
    <property type="molecule type" value="Genomic_DNA"/>
</dbReference>
<evidence type="ECO:0000256" key="1">
    <source>
        <dbReference type="ARBA" id="ARBA00022670"/>
    </source>
</evidence>
<evidence type="ECO:0000256" key="4">
    <source>
        <dbReference type="ARBA" id="ARBA00022764"/>
    </source>
</evidence>
<gene>
    <name evidence="10" type="ORF">SAMN05216175_106153</name>
</gene>
<dbReference type="HAMAP" id="MF_00997">
    <property type="entry name" value="Protease_BepA"/>
    <property type="match status" value="1"/>
</dbReference>
<accession>A0A1I2RJT8</accession>
<comment type="similarity">
    <text evidence="8">Belongs to the peptidase M48 family. BepA subfamily.</text>
</comment>